<keyword evidence="6" id="KW-0735">Signal-anchor</keyword>
<dbReference type="InterPro" id="IPR002659">
    <property type="entry name" value="Glyco_trans_31"/>
</dbReference>
<dbReference type="AlphaFoldDB" id="A0A8S1BWQ5"/>
<dbReference type="PANTHER" id="PTHR11214:SF235">
    <property type="entry name" value="HEXOSYLTRANSFERASE"/>
    <property type="match status" value="1"/>
</dbReference>
<comment type="subcellular location">
    <subcellularLocation>
        <location evidence="1 10">Golgi apparatus membrane</location>
        <topology evidence="1 10">Single-pass type II membrane protein</topology>
    </subcellularLocation>
</comment>
<evidence type="ECO:0000256" key="8">
    <source>
        <dbReference type="ARBA" id="ARBA00023034"/>
    </source>
</evidence>
<comment type="similarity">
    <text evidence="2 10">Belongs to the glycosyltransferase 31 family.</text>
</comment>
<keyword evidence="5" id="KW-0812">Transmembrane</keyword>
<keyword evidence="12" id="KW-1185">Reference proteome</keyword>
<keyword evidence="4" id="KW-0808">Transferase</keyword>
<dbReference type="Pfam" id="PF01762">
    <property type="entry name" value="Galactosyl_T"/>
    <property type="match status" value="1"/>
</dbReference>
<name>A0A8S1BWQ5_9INSE</name>
<dbReference type="Proteomes" id="UP000494165">
    <property type="component" value="Unassembled WGS sequence"/>
</dbReference>
<dbReference type="PANTHER" id="PTHR11214">
    <property type="entry name" value="BETA-1,3-N-ACETYLGLUCOSAMINYLTRANSFERASE"/>
    <property type="match status" value="1"/>
</dbReference>
<evidence type="ECO:0000256" key="7">
    <source>
        <dbReference type="ARBA" id="ARBA00022989"/>
    </source>
</evidence>
<organism evidence="11 12">
    <name type="scientific">Cloeon dipterum</name>
    <dbReference type="NCBI Taxonomy" id="197152"/>
    <lineage>
        <taxon>Eukaryota</taxon>
        <taxon>Metazoa</taxon>
        <taxon>Ecdysozoa</taxon>
        <taxon>Arthropoda</taxon>
        <taxon>Hexapoda</taxon>
        <taxon>Insecta</taxon>
        <taxon>Pterygota</taxon>
        <taxon>Palaeoptera</taxon>
        <taxon>Ephemeroptera</taxon>
        <taxon>Pisciforma</taxon>
        <taxon>Baetidae</taxon>
        <taxon>Cloeon</taxon>
    </lineage>
</organism>
<dbReference type="EC" id="2.4.1.-" evidence="10"/>
<dbReference type="OrthoDB" id="2139606at2759"/>
<protein>
    <recommendedName>
        <fullName evidence="10">Hexosyltransferase</fullName>
        <ecNumber evidence="10">2.4.1.-</ecNumber>
    </recommendedName>
</protein>
<dbReference type="GO" id="GO:0006493">
    <property type="term" value="P:protein O-linked glycosylation"/>
    <property type="evidence" value="ECO:0007669"/>
    <property type="project" value="TreeGrafter"/>
</dbReference>
<dbReference type="Gene3D" id="3.90.550.50">
    <property type="match status" value="1"/>
</dbReference>
<evidence type="ECO:0000313" key="12">
    <source>
        <dbReference type="Proteomes" id="UP000494165"/>
    </source>
</evidence>
<evidence type="ECO:0000256" key="5">
    <source>
        <dbReference type="ARBA" id="ARBA00022692"/>
    </source>
</evidence>
<accession>A0A8S1BWQ5</accession>
<evidence type="ECO:0000256" key="6">
    <source>
        <dbReference type="ARBA" id="ARBA00022968"/>
    </source>
</evidence>
<evidence type="ECO:0000256" key="10">
    <source>
        <dbReference type="RuleBase" id="RU363063"/>
    </source>
</evidence>
<evidence type="ECO:0000256" key="4">
    <source>
        <dbReference type="ARBA" id="ARBA00022679"/>
    </source>
</evidence>
<proteinExistence type="inferred from homology"/>
<sequence>MAHRRGMPSKVLNKMRVRRLFLLAVSRENQKGYAFVNQTTVEEEAMMHGDLVQGNFLEDYHNLTYKHTMGLRWAAQFCPQAQLLIKMDDDIAVDLPRLIALAPSMVHHNMLGYVLDGLTPERHKTKWRVSTKDWPESHYPRFLSGWLYVTTPLVAGKVLKALGRDFFWIDDMFITGVGSSRAKVPLMDLSPYFALNAESVHCCLQGRGCDFVVAPTGSDWPLLEAYLRLTRTSAVYRRGRGNCVVTDDPNEKPFGPGRGQIKAVVL</sequence>
<evidence type="ECO:0000256" key="1">
    <source>
        <dbReference type="ARBA" id="ARBA00004323"/>
    </source>
</evidence>
<dbReference type="GO" id="GO:0000139">
    <property type="term" value="C:Golgi membrane"/>
    <property type="evidence" value="ECO:0007669"/>
    <property type="project" value="UniProtKB-SubCell"/>
</dbReference>
<evidence type="ECO:0000256" key="9">
    <source>
        <dbReference type="ARBA" id="ARBA00023136"/>
    </source>
</evidence>
<keyword evidence="3 10" id="KW-0328">Glycosyltransferase</keyword>
<dbReference type="EMBL" id="CADEPI010000002">
    <property type="protein sequence ID" value="CAB3360187.1"/>
    <property type="molecule type" value="Genomic_DNA"/>
</dbReference>
<keyword evidence="8 10" id="KW-0333">Golgi apparatus</keyword>
<gene>
    <name evidence="11" type="ORF">CLODIP_2_CD07869</name>
</gene>
<keyword evidence="7" id="KW-1133">Transmembrane helix</keyword>
<evidence type="ECO:0000256" key="3">
    <source>
        <dbReference type="ARBA" id="ARBA00022676"/>
    </source>
</evidence>
<comment type="caution">
    <text evidence="11">The sequence shown here is derived from an EMBL/GenBank/DDBJ whole genome shotgun (WGS) entry which is preliminary data.</text>
</comment>
<evidence type="ECO:0000256" key="2">
    <source>
        <dbReference type="ARBA" id="ARBA00008661"/>
    </source>
</evidence>
<dbReference type="GO" id="GO:0016758">
    <property type="term" value="F:hexosyltransferase activity"/>
    <property type="evidence" value="ECO:0007669"/>
    <property type="project" value="InterPro"/>
</dbReference>
<reference evidence="11 12" key="1">
    <citation type="submission" date="2020-04" db="EMBL/GenBank/DDBJ databases">
        <authorList>
            <person name="Alioto T."/>
            <person name="Alioto T."/>
            <person name="Gomez Garrido J."/>
        </authorList>
    </citation>
    <scope>NUCLEOTIDE SEQUENCE [LARGE SCALE GENOMIC DNA]</scope>
</reference>
<evidence type="ECO:0000313" key="11">
    <source>
        <dbReference type="EMBL" id="CAB3360187.1"/>
    </source>
</evidence>
<keyword evidence="9" id="KW-0472">Membrane</keyword>